<name>A0A010THH5_PSEFL</name>
<organism evidence="1 2">
    <name type="scientific">Pseudomonas fluorescens HK44</name>
    <dbReference type="NCBI Taxonomy" id="1042209"/>
    <lineage>
        <taxon>Bacteria</taxon>
        <taxon>Pseudomonadati</taxon>
        <taxon>Pseudomonadota</taxon>
        <taxon>Gammaproteobacteria</taxon>
        <taxon>Pseudomonadales</taxon>
        <taxon>Pseudomonadaceae</taxon>
        <taxon>Pseudomonas</taxon>
    </lineage>
</organism>
<dbReference type="RefSeq" id="WP_019689748.1">
    <property type="nucleotide sequence ID" value="NZ_AFOY02000002.1"/>
</dbReference>
<evidence type="ECO:0008006" key="3">
    <source>
        <dbReference type="Google" id="ProtNLM"/>
    </source>
</evidence>
<sequence length="101" mass="11230">MKMLMMVECPNEPFNALVRAGKVGEVIGRILESIKPEAAYFTEQDGQRGGIFLIDVQDSSQIPSFAEPFFLNFDATCKFRLVMSPQDLQRAGLEALGNTWG</sequence>
<dbReference type="AlphaFoldDB" id="A0A010THH5"/>
<dbReference type="EMBL" id="AFOY02000002">
    <property type="protein sequence ID" value="EXF96507.1"/>
    <property type="molecule type" value="Genomic_DNA"/>
</dbReference>
<reference evidence="1 2" key="1">
    <citation type="journal article" date="2011" name="J. Bacteriol.">
        <title>Draft genome sequence of the polycyclic aromatic hydrocarbon-degrading, genetically engineered bioluminescent bioreporter Pseudomonas fluorescens HK44.</title>
        <authorList>
            <person name="Chauhan A."/>
            <person name="Layton A.C."/>
            <person name="Williams D.E."/>
            <person name="Smartt A.E."/>
            <person name="Ripp S."/>
            <person name="Karpinets T.V."/>
            <person name="Brown S.D."/>
            <person name="Sayler G.S."/>
        </authorList>
    </citation>
    <scope>NUCLEOTIDE SEQUENCE [LARGE SCALE GENOMIC DNA]</scope>
    <source>
        <strain evidence="1 2">HK44</strain>
    </source>
</reference>
<comment type="caution">
    <text evidence="1">The sequence shown here is derived from an EMBL/GenBank/DDBJ whole genome shotgun (WGS) entry which is preliminary data.</text>
</comment>
<proteinExistence type="predicted"/>
<dbReference type="HOGENOM" id="CLU_157324_0_0_6"/>
<gene>
    <name evidence="1" type="ORF">HK44_016330</name>
</gene>
<protein>
    <recommendedName>
        <fullName evidence="3">Panthothenate synthetase</fullName>
    </recommendedName>
</protein>
<dbReference type="OrthoDB" id="120749at2"/>
<dbReference type="eggNOG" id="ENOG50317TE">
    <property type="taxonomic scope" value="Bacteria"/>
</dbReference>
<evidence type="ECO:0000313" key="1">
    <source>
        <dbReference type="EMBL" id="EXF96507.1"/>
    </source>
</evidence>
<dbReference type="Proteomes" id="UP000022611">
    <property type="component" value="Unassembled WGS sequence"/>
</dbReference>
<evidence type="ECO:0000313" key="2">
    <source>
        <dbReference type="Proteomes" id="UP000022611"/>
    </source>
</evidence>
<accession>A0A010THH5</accession>
<dbReference type="PATRIC" id="fig|1042209.11.peg.413"/>